<dbReference type="PANTHER" id="PTHR43656">
    <property type="entry name" value="BINDING OXIDOREDUCTASE, PUTATIVE (AFU_ORTHOLOGUE AFUA_2G08260)-RELATED"/>
    <property type="match status" value="1"/>
</dbReference>
<comment type="similarity">
    <text evidence="1">Belongs to the NADH:flavin oxidoreductase/NADH oxidase family.</text>
</comment>
<evidence type="ECO:0000256" key="1">
    <source>
        <dbReference type="ARBA" id="ARBA00005979"/>
    </source>
</evidence>
<protein>
    <recommendedName>
        <fullName evidence="5">NADH:flavin oxidoreductase/NADH oxidase N-terminal domain-containing protein</fullName>
    </recommendedName>
</protein>
<keyword evidence="4" id="KW-0560">Oxidoreductase</keyword>
<dbReference type="GO" id="GO:0010181">
    <property type="term" value="F:FMN binding"/>
    <property type="evidence" value="ECO:0007669"/>
    <property type="project" value="InterPro"/>
</dbReference>
<evidence type="ECO:0000256" key="3">
    <source>
        <dbReference type="ARBA" id="ARBA00022643"/>
    </source>
</evidence>
<gene>
    <name evidence="6" type="ORF">EDD36DRAFT_451746</name>
</gene>
<dbReference type="PANTHER" id="PTHR43656:SF2">
    <property type="entry name" value="BINDING OXIDOREDUCTASE, PUTATIVE (AFU_ORTHOLOGUE AFUA_2G08260)-RELATED"/>
    <property type="match status" value="1"/>
</dbReference>
<dbReference type="InterPro" id="IPR051799">
    <property type="entry name" value="NADH_flavin_oxidoreductase"/>
</dbReference>
<dbReference type="InterPro" id="IPR013785">
    <property type="entry name" value="Aldolase_TIM"/>
</dbReference>
<evidence type="ECO:0000256" key="2">
    <source>
        <dbReference type="ARBA" id="ARBA00022630"/>
    </source>
</evidence>
<dbReference type="Gene3D" id="3.20.20.70">
    <property type="entry name" value="Aldolase class I"/>
    <property type="match status" value="1"/>
</dbReference>
<evidence type="ECO:0000256" key="4">
    <source>
        <dbReference type="ARBA" id="ARBA00023002"/>
    </source>
</evidence>
<proteinExistence type="inferred from homology"/>
<reference evidence="6" key="1">
    <citation type="journal article" date="2022" name="bioRxiv">
        <title>Deciphering the potential niche of two novel black yeast fungi from a biological soil crust based on their genomes, phenotypes, and melanin regulation.</title>
        <authorList>
            <consortium name="DOE Joint Genome Institute"/>
            <person name="Carr E.C."/>
            <person name="Barton Q."/>
            <person name="Grambo S."/>
            <person name="Sullivan M."/>
            <person name="Renfro C.M."/>
            <person name="Kuo A."/>
            <person name="Pangilinan J."/>
            <person name="Lipzen A."/>
            <person name="Keymanesh K."/>
            <person name="Savage E."/>
            <person name="Barry K."/>
            <person name="Grigoriev I.V."/>
            <person name="Riekhof W.R."/>
            <person name="Harris S.S."/>
        </authorList>
    </citation>
    <scope>NUCLEOTIDE SEQUENCE</scope>
    <source>
        <strain evidence="6">JF 03-4F</strain>
    </source>
</reference>
<dbReference type="GO" id="GO:0016491">
    <property type="term" value="F:oxidoreductase activity"/>
    <property type="evidence" value="ECO:0007669"/>
    <property type="project" value="UniProtKB-KW"/>
</dbReference>
<evidence type="ECO:0000259" key="5">
    <source>
        <dbReference type="Pfam" id="PF00724"/>
    </source>
</evidence>
<dbReference type="Proteomes" id="UP001203852">
    <property type="component" value="Unassembled WGS sequence"/>
</dbReference>
<sequence>MTSTAKMTPSIETLSQPVTLPCGLTLPNRLIKCPMQETCAEPPYFDPPVEKFRTLYKTWGSAQYGMLLTGQVQVDLRFLSVAGDVTTRRESLLEPTISKWKEWAKIGQANGTPVVVQVAHPGRMSPAGAGVRPSDMPALCPSAVPVKMGDGFFDKLALDKLLGTPKEMSVAEIDEAVENFVTAANVSKEAGFSGVQIHGAHGFLVSQFLSPYTNRRTDDYGGTPEKRMKFLRRLVEEMRAVAPPPFALGVKLNSGDYMDADAGGLSQDEALEQVRWLLECGMVDFVEISGGNAESTSCKLRGSFNKKSLDKAPKRASTLAREACYAEFAERVMELHPKIPVQLSGGFRSRNGMAIAVESGLCQLVGLGRSAVLEPSLPREIILNPEIPDDEALAMSHQIRGLWFANLIPAKVVGSGLGIQFFYWNMRRLASGLASDPYASVPYVVFSNAMQMRVKAD</sequence>
<dbReference type="EMBL" id="MU404353">
    <property type="protein sequence ID" value="KAI1613769.1"/>
    <property type="molecule type" value="Genomic_DNA"/>
</dbReference>
<feature type="domain" description="NADH:flavin oxidoreductase/NADH oxidase N-terminal" evidence="5">
    <location>
        <begin position="16"/>
        <end position="381"/>
    </location>
</feature>
<keyword evidence="7" id="KW-1185">Reference proteome</keyword>
<dbReference type="SUPFAM" id="SSF51395">
    <property type="entry name" value="FMN-linked oxidoreductases"/>
    <property type="match status" value="1"/>
</dbReference>
<keyword evidence="2" id="KW-0285">Flavoprotein</keyword>
<dbReference type="AlphaFoldDB" id="A0AAN6DW51"/>
<dbReference type="Pfam" id="PF00724">
    <property type="entry name" value="Oxidored_FMN"/>
    <property type="match status" value="1"/>
</dbReference>
<comment type="caution">
    <text evidence="6">The sequence shown here is derived from an EMBL/GenBank/DDBJ whole genome shotgun (WGS) entry which is preliminary data.</text>
</comment>
<evidence type="ECO:0000313" key="6">
    <source>
        <dbReference type="EMBL" id="KAI1613769.1"/>
    </source>
</evidence>
<keyword evidence="3" id="KW-0288">FMN</keyword>
<evidence type="ECO:0000313" key="7">
    <source>
        <dbReference type="Proteomes" id="UP001203852"/>
    </source>
</evidence>
<accession>A0AAN6DW51</accession>
<dbReference type="InterPro" id="IPR001155">
    <property type="entry name" value="OxRdtase_FMN_N"/>
</dbReference>
<name>A0AAN6DW51_9EURO</name>
<organism evidence="6 7">
    <name type="scientific">Exophiala viscosa</name>
    <dbReference type="NCBI Taxonomy" id="2486360"/>
    <lineage>
        <taxon>Eukaryota</taxon>
        <taxon>Fungi</taxon>
        <taxon>Dikarya</taxon>
        <taxon>Ascomycota</taxon>
        <taxon>Pezizomycotina</taxon>
        <taxon>Eurotiomycetes</taxon>
        <taxon>Chaetothyriomycetidae</taxon>
        <taxon>Chaetothyriales</taxon>
        <taxon>Herpotrichiellaceae</taxon>
        <taxon>Exophiala</taxon>
    </lineage>
</organism>